<dbReference type="GO" id="GO:0009567">
    <property type="term" value="P:double fertilization forming a zygote and endosperm"/>
    <property type="evidence" value="ECO:0007669"/>
    <property type="project" value="TreeGrafter"/>
</dbReference>
<proteinExistence type="predicted"/>
<gene>
    <name evidence="2" type="ORF">CFP56_034299</name>
</gene>
<dbReference type="PANTHER" id="PTHR31181">
    <property type="entry name" value="EGG CELL-SECRETED PROTEIN 1.4"/>
    <property type="match status" value="1"/>
</dbReference>
<comment type="caution">
    <text evidence="2">The sequence shown here is derived from an EMBL/GenBank/DDBJ whole genome shotgun (WGS) entry which is preliminary data.</text>
</comment>
<dbReference type="EMBL" id="PKMF04000600">
    <property type="protein sequence ID" value="KAK7824497.1"/>
    <property type="molecule type" value="Genomic_DNA"/>
</dbReference>
<feature type="transmembrane region" description="Helical" evidence="1">
    <location>
        <begin position="12"/>
        <end position="33"/>
    </location>
</feature>
<protein>
    <submittedName>
        <fullName evidence="2">Uncharacterized protein</fullName>
    </submittedName>
</protein>
<name>A0AAW0JCZ3_QUESU</name>
<dbReference type="AlphaFoldDB" id="A0AAW0JCZ3"/>
<dbReference type="PANTHER" id="PTHR31181:SF67">
    <property type="entry name" value="PROLAMIN-LIKE PROTEIN (DUF1278)"/>
    <property type="match status" value="1"/>
</dbReference>
<evidence type="ECO:0000256" key="1">
    <source>
        <dbReference type="SAM" id="Phobius"/>
    </source>
</evidence>
<dbReference type="GO" id="GO:0031982">
    <property type="term" value="C:vesicle"/>
    <property type="evidence" value="ECO:0007669"/>
    <property type="project" value="TreeGrafter"/>
</dbReference>
<keyword evidence="1" id="KW-0472">Membrane</keyword>
<accession>A0AAW0JCZ3</accession>
<evidence type="ECO:0000313" key="2">
    <source>
        <dbReference type="EMBL" id="KAK7824497.1"/>
    </source>
</evidence>
<keyword evidence="1" id="KW-1133">Transmembrane helix</keyword>
<dbReference type="GO" id="GO:2000008">
    <property type="term" value="P:regulation of protein localization to cell surface"/>
    <property type="evidence" value="ECO:0007669"/>
    <property type="project" value="TreeGrafter"/>
</dbReference>
<dbReference type="GO" id="GO:0005576">
    <property type="term" value="C:extracellular region"/>
    <property type="evidence" value="ECO:0007669"/>
    <property type="project" value="TreeGrafter"/>
</dbReference>
<sequence>MEHFPRVNLVWSVLLAANPSLLLVTMLVPIGLAQLQQTPGLPQIPGLSQIPGFTEISGLLPQITRFFASLGVGGLSRANGKCLSSLVDIPRCLTLVFGSLVNGQFSIIGNKQVSKITANKAALPVILSGNQDIQEYWSSLLGVPGCLTDVMNSLFNGKVNFFDPTFCKAITLVSDHYLPKLFLFNPAFHSTLKNDYQTGIGKKTLQNPGNHFQALIGVLMRFMDHSPGVYLVWLVLLAANPSLLLVTSVGPRCSHSTHCSFCSSGVN</sequence>
<dbReference type="Proteomes" id="UP000237347">
    <property type="component" value="Unassembled WGS sequence"/>
</dbReference>
<feature type="transmembrane region" description="Helical" evidence="1">
    <location>
        <begin position="229"/>
        <end position="250"/>
    </location>
</feature>
<keyword evidence="1" id="KW-0812">Transmembrane</keyword>
<reference evidence="2 3" key="1">
    <citation type="journal article" date="2018" name="Sci. Data">
        <title>The draft genome sequence of cork oak.</title>
        <authorList>
            <person name="Ramos A.M."/>
            <person name="Usie A."/>
            <person name="Barbosa P."/>
            <person name="Barros P.M."/>
            <person name="Capote T."/>
            <person name="Chaves I."/>
            <person name="Simoes F."/>
            <person name="Abreu I."/>
            <person name="Carrasquinho I."/>
            <person name="Faro C."/>
            <person name="Guimaraes J.B."/>
            <person name="Mendonca D."/>
            <person name="Nobrega F."/>
            <person name="Rodrigues L."/>
            <person name="Saibo N.J.M."/>
            <person name="Varela M.C."/>
            <person name="Egas C."/>
            <person name="Matos J."/>
            <person name="Miguel C.M."/>
            <person name="Oliveira M.M."/>
            <person name="Ricardo C.P."/>
            <person name="Goncalves S."/>
        </authorList>
    </citation>
    <scope>NUCLEOTIDE SEQUENCE [LARGE SCALE GENOMIC DNA]</scope>
    <source>
        <strain evidence="3">cv. HL8</strain>
    </source>
</reference>
<feature type="non-terminal residue" evidence="2">
    <location>
        <position position="267"/>
    </location>
</feature>
<evidence type="ECO:0000313" key="3">
    <source>
        <dbReference type="Proteomes" id="UP000237347"/>
    </source>
</evidence>
<keyword evidence="3" id="KW-1185">Reference proteome</keyword>
<organism evidence="2 3">
    <name type="scientific">Quercus suber</name>
    <name type="common">Cork oak</name>
    <dbReference type="NCBI Taxonomy" id="58331"/>
    <lineage>
        <taxon>Eukaryota</taxon>
        <taxon>Viridiplantae</taxon>
        <taxon>Streptophyta</taxon>
        <taxon>Embryophyta</taxon>
        <taxon>Tracheophyta</taxon>
        <taxon>Spermatophyta</taxon>
        <taxon>Magnoliopsida</taxon>
        <taxon>eudicotyledons</taxon>
        <taxon>Gunneridae</taxon>
        <taxon>Pentapetalae</taxon>
        <taxon>rosids</taxon>
        <taxon>fabids</taxon>
        <taxon>Fagales</taxon>
        <taxon>Fagaceae</taxon>
        <taxon>Quercus</taxon>
    </lineage>
</organism>
<dbReference type="GO" id="GO:0080155">
    <property type="term" value="P:regulation of double fertilization forming a zygote and endosperm"/>
    <property type="evidence" value="ECO:0007669"/>
    <property type="project" value="TreeGrafter"/>
</dbReference>